<dbReference type="Proteomes" id="UP000274429">
    <property type="component" value="Unassembled WGS sequence"/>
</dbReference>
<gene>
    <name evidence="1" type="ORF">TTAC_LOCUS9902</name>
</gene>
<dbReference type="STRING" id="6205.A0A0R3X8P2"/>
<sequence>MTLNITFPRESVTRQVVILQVVRRNGLIRCNKLFLYPGISGHQMHLIKYDQTQCMRLLEGLRPKINLAKIWHAYFAFHRYFVATLSTEAEVKARNQQQQGTENILDSLSGLSLHKSTEHQMPTASSSADSVATQCPPISGEIDNKASFRHGRVSIPFSNLMRNFTSTVAWRALCAAVDSPDIIQVCSHGDADIISPAEMQSLEKTLASASKFRTECMDSATPSPVPYHRRLLREILKPVGIDWKALTTPALLPLTTDYFPEASSLLGEEYMIHEYRIVLITISDKEWNLHFGQFI</sequence>
<organism evidence="3">
    <name type="scientific">Hydatigena taeniaeformis</name>
    <name type="common">Feline tapeworm</name>
    <name type="synonym">Taenia taeniaeformis</name>
    <dbReference type="NCBI Taxonomy" id="6205"/>
    <lineage>
        <taxon>Eukaryota</taxon>
        <taxon>Metazoa</taxon>
        <taxon>Spiralia</taxon>
        <taxon>Lophotrochozoa</taxon>
        <taxon>Platyhelminthes</taxon>
        <taxon>Cestoda</taxon>
        <taxon>Eucestoda</taxon>
        <taxon>Cyclophyllidea</taxon>
        <taxon>Taeniidae</taxon>
        <taxon>Hydatigera</taxon>
    </lineage>
</organism>
<evidence type="ECO:0000313" key="2">
    <source>
        <dbReference type="Proteomes" id="UP000274429"/>
    </source>
</evidence>
<reference evidence="1 2" key="2">
    <citation type="submission" date="2018-11" db="EMBL/GenBank/DDBJ databases">
        <authorList>
            <consortium name="Pathogen Informatics"/>
        </authorList>
    </citation>
    <scope>NUCLEOTIDE SEQUENCE [LARGE SCALE GENOMIC DNA]</scope>
</reference>
<evidence type="ECO:0000313" key="3">
    <source>
        <dbReference type="WBParaSite" id="TTAC_0000991701-mRNA-1"/>
    </source>
</evidence>
<reference evidence="3" key="1">
    <citation type="submission" date="2017-02" db="UniProtKB">
        <authorList>
            <consortium name="WormBaseParasite"/>
        </authorList>
    </citation>
    <scope>IDENTIFICATION</scope>
</reference>
<name>A0A0R3X8P2_HYDTA</name>
<accession>A0A0R3X8P2</accession>
<dbReference type="EMBL" id="UYWX01021147">
    <property type="protein sequence ID" value="VDM34875.1"/>
    <property type="molecule type" value="Genomic_DNA"/>
</dbReference>
<evidence type="ECO:0000313" key="1">
    <source>
        <dbReference type="EMBL" id="VDM34875.1"/>
    </source>
</evidence>
<keyword evidence="2" id="KW-1185">Reference proteome</keyword>
<dbReference type="AlphaFoldDB" id="A0A0R3X8P2"/>
<proteinExistence type="predicted"/>
<dbReference type="OrthoDB" id="6278340at2759"/>
<protein>
    <submittedName>
        <fullName evidence="1 3">Uncharacterized protein</fullName>
    </submittedName>
</protein>
<dbReference type="WBParaSite" id="TTAC_0000991701-mRNA-1">
    <property type="protein sequence ID" value="TTAC_0000991701-mRNA-1"/>
    <property type="gene ID" value="TTAC_0000991701"/>
</dbReference>